<name>A0A4Q7M3W7_9MICO</name>
<proteinExistence type="predicted"/>
<evidence type="ECO:0008006" key="4">
    <source>
        <dbReference type="Google" id="ProtNLM"/>
    </source>
</evidence>
<comment type="caution">
    <text evidence="2">The sequence shown here is derived from an EMBL/GenBank/DDBJ whole genome shotgun (WGS) entry which is preliminary data.</text>
</comment>
<sequence>MSNVPPSGPTPGAGHGPAVEAGSVVVDRYRIDQPAPTDLTDASAWQATDTVLDRAVRVTLLQGPHAAAALDAARRAALVSDPRLARVLDVGTTQVAGMSLSYVITEPYAGSTLTEIVSSGLVDAQQARAVVGEAAAALDAAAQRGVHHLALRPDAVRVNGHQVLVTGLGIDSGLAGVEGAGADGAAADARDLAALAYYALTARWAGDSLDEPWLSLDVVRPLPAQRDEQGVPAALSSLVPHVDPVLDGMVRSALGDGGGPASPGEVAAALRPWGEVSVVAALPAFVRPAPQGGAPVRQSVRPNGVTGTPPTRRPTGRIPRATGAGAAGIGAAGAAAVGAAGVGAAGVGAAGVGAVPPPPPPPPGHGAAPAIPPGRVAPRPTGQPGPPWPTQAQPAAGAAQRPPAGAAAQGFATESAPRRRGVNPTPIVLGLVLVGLILGGGWAITRFLSPFSPVTTTSTATPDEAAQSPDGEGTTDSPQPEQPAEVRPVIAGAEQVGPAAACSGEQPETAALAVDSDPSTFWFTCTYATPTFGGLKDGIGFTVHLREPAPVNSITLLTNSQGGRVEVRKTTTDSPTEGEVLAEATISPTTELTFSQPVVGDSFVLWMTELPQTGGQNRLELNEITVQ</sequence>
<dbReference type="InterPro" id="IPR011009">
    <property type="entry name" value="Kinase-like_dom_sf"/>
</dbReference>
<protein>
    <recommendedName>
        <fullName evidence="4">Protein kinase domain-containing protein</fullName>
    </recommendedName>
</protein>
<gene>
    <name evidence="2" type="ORF">EV386_2968</name>
</gene>
<evidence type="ECO:0000313" key="2">
    <source>
        <dbReference type="EMBL" id="RZS62626.1"/>
    </source>
</evidence>
<feature type="region of interest" description="Disordered" evidence="1">
    <location>
        <begin position="291"/>
        <end position="318"/>
    </location>
</feature>
<feature type="region of interest" description="Disordered" evidence="1">
    <location>
        <begin position="356"/>
        <end position="423"/>
    </location>
</feature>
<feature type="region of interest" description="Disordered" evidence="1">
    <location>
        <begin position="455"/>
        <end position="483"/>
    </location>
</feature>
<keyword evidence="3" id="KW-1185">Reference proteome</keyword>
<dbReference type="Gene3D" id="1.10.510.10">
    <property type="entry name" value="Transferase(Phosphotransferase) domain 1"/>
    <property type="match status" value="1"/>
</dbReference>
<dbReference type="AlphaFoldDB" id="A0A4Q7M3W7"/>
<accession>A0A4Q7M3W7</accession>
<organism evidence="2 3">
    <name type="scientific">Xylanimonas ulmi</name>
    <dbReference type="NCBI Taxonomy" id="228973"/>
    <lineage>
        <taxon>Bacteria</taxon>
        <taxon>Bacillati</taxon>
        <taxon>Actinomycetota</taxon>
        <taxon>Actinomycetes</taxon>
        <taxon>Micrococcales</taxon>
        <taxon>Promicromonosporaceae</taxon>
        <taxon>Xylanimonas</taxon>
    </lineage>
</organism>
<dbReference type="SUPFAM" id="SSF56112">
    <property type="entry name" value="Protein kinase-like (PK-like)"/>
    <property type="match status" value="1"/>
</dbReference>
<dbReference type="EMBL" id="SGWX01000001">
    <property type="protein sequence ID" value="RZS62626.1"/>
    <property type="molecule type" value="Genomic_DNA"/>
</dbReference>
<feature type="compositionally biased region" description="Low complexity" evidence="1">
    <location>
        <begin position="390"/>
        <end position="410"/>
    </location>
</feature>
<reference evidence="2 3" key="1">
    <citation type="submission" date="2019-02" db="EMBL/GenBank/DDBJ databases">
        <title>Sequencing the genomes of 1000 actinobacteria strains.</title>
        <authorList>
            <person name="Klenk H.-P."/>
        </authorList>
    </citation>
    <scope>NUCLEOTIDE SEQUENCE [LARGE SCALE GENOMIC DNA]</scope>
    <source>
        <strain evidence="2 3">DSM 16932</strain>
    </source>
</reference>
<dbReference type="Proteomes" id="UP000293852">
    <property type="component" value="Unassembled WGS sequence"/>
</dbReference>
<feature type="compositionally biased region" description="Low complexity" evidence="1">
    <location>
        <begin position="365"/>
        <end position="380"/>
    </location>
</feature>
<dbReference type="OrthoDB" id="9786339at2"/>
<feature type="compositionally biased region" description="Low complexity" evidence="1">
    <location>
        <begin position="301"/>
        <end position="310"/>
    </location>
</feature>
<dbReference type="RefSeq" id="WP_130416100.1">
    <property type="nucleotide sequence ID" value="NZ_SGWX01000001.1"/>
</dbReference>
<evidence type="ECO:0000256" key="1">
    <source>
        <dbReference type="SAM" id="MobiDB-lite"/>
    </source>
</evidence>
<evidence type="ECO:0000313" key="3">
    <source>
        <dbReference type="Proteomes" id="UP000293852"/>
    </source>
</evidence>